<reference evidence="4 5" key="1">
    <citation type="submission" date="2018-03" db="EMBL/GenBank/DDBJ databases">
        <title>Genomic Encyclopedia of Archaeal and Bacterial Type Strains, Phase II (KMG-II): from individual species to whole genera.</title>
        <authorList>
            <person name="Goeker M."/>
        </authorList>
    </citation>
    <scope>NUCLEOTIDE SEQUENCE [LARGE SCALE GENOMIC DNA]</scope>
    <source>
        <strain evidence="4 5">DSM 100346</strain>
    </source>
</reference>
<dbReference type="AlphaFoldDB" id="A0A316AHQ9"/>
<evidence type="ECO:0000256" key="1">
    <source>
        <dbReference type="ARBA" id="ARBA00006484"/>
    </source>
</evidence>
<evidence type="ECO:0000313" key="4">
    <source>
        <dbReference type="EMBL" id="PWJ57171.1"/>
    </source>
</evidence>
<dbReference type="InterPro" id="IPR020904">
    <property type="entry name" value="Sc_DH/Rdtase_CS"/>
</dbReference>
<dbReference type="InterPro" id="IPR036291">
    <property type="entry name" value="NAD(P)-bd_dom_sf"/>
</dbReference>
<dbReference type="GO" id="GO:0016020">
    <property type="term" value="C:membrane"/>
    <property type="evidence" value="ECO:0007669"/>
    <property type="project" value="TreeGrafter"/>
</dbReference>
<gene>
    <name evidence="4" type="ORF">CLV98_10891</name>
</gene>
<dbReference type="PROSITE" id="PS00061">
    <property type="entry name" value="ADH_SHORT"/>
    <property type="match status" value="1"/>
</dbReference>
<dbReference type="PANTHER" id="PTHR44196:SF1">
    <property type="entry name" value="DEHYDROGENASE_REDUCTASE SDR FAMILY MEMBER 7B"/>
    <property type="match status" value="1"/>
</dbReference>
<keyword evidence="5" id="KW-1185">Reference proteome</keyword>
<accession>A0A316AHQ9</accession>
<dbReference type="Gene3D" id="3.40.50.720">
    <property type="entry name" value="NAD(P)-binding Rossmann-like Domain"/>
    <property type="match status" value="1"/>
</dbReference>
<proteinExistence type="inferred from homology"/>
<evidence type="ECO:0000256" key="3">
    <source>
        <dbReference type="RuleBase" id="RU000363"/>
    </source>
</evidence>
<dbReference type="GO" id="GO:0016491">
    <property type="term" value="F:oxidoreductase activity"/>
    <property type="evidence" value="ECO:0007669"/>
    <property type="project" value="UniProtKB-KW"/>
</dbReference>
<keyword evidence="2" id="KW-0560">Oxidoreductase</keyword>
<sequence length="244" mass="27258">MELSQHKILITGATRGIGLALAKKFLSLNNRVIITGRNEADLDSIQKQYPTLATFMGDLAVPADLDRLILFIEREHPDLNILINNAGIQYNYLFAEEPHIFSKIDYEMTVNFLAPAKLTAALLPILMANHRSAIINVSSGMAIVPKKLAAVYSASKAAMHLFSQSLRYQLPNTRVFELIPPLVATDMTQGRGKGKISADQLADAFVICFKHDRFEANIGKIRLLRILHRLWPRLADRIINNNDG</sequence>
<dbReference type="EMBL" id="QGDT01000008">
    <property type="protein sequence ID" value="PWJ57171.1"/>
    <property type="molecule type" value="Genomic_DNA"/>
</dbReference>
<evidence type="ECO:0000256" key="2">
    <source>
        <dbReference type="ARBA" id="ARBA00023002"/>
    </source>
</evidence>
<dbReference type="SUPFAM" id="SSF51735">
    <property type="entry name" value="NAD(P)-binding Rossmann-fold domains"/>
    <property type="match status" value="1"/>
</dbReference>
<comment type="caution">
    <text evidence="4">The sequence shown here is derived from an EMBL/GenBank/DDBJ whole genome shotgun (WGS) entry which is preliminary data.</text>
</comment>
<dbReference type="PRINTS" id="PR00080">
    <property type="entry name" value="SDRFAMILY"/>
</dbReference>
<dbReference type="RefSeq" id="WP_109675465.1">
    <property type="nucleotide sequence ID" value="NZ_QGDT01000008.1"/>
</dbReference>
<dbReference type="PANTHER" id="PTHR44196">
    <property type="entry name" value="DEHYDROGENASE/REDUCTASE SDR FAMILY MEMBER 7B"/>
    <property type="match status" value="1"/>
</dbReference>
<dbReference type="Pfam" id="PF00106">
    <property type="entry name" value="adh_short"/>
    <property type="match status" value="1"/>
</dbReference>
<protein>
    <submittedName>
        <fullName evidence="4">Putative oxidoreductase</fullName>
    </submittedName>
</protein>
<comment type="similarity">
    <text evidence="1 3">Belongs to the short-chain dehydrogenases/reductases (SDR) family.</text>
</comment>
<dbReference type="InterPro" id="IPR002347">
    <property type="entry name" value="SDR_fam"/>
</dbReference>
<name>A0A316AHQ9_9BACT</name>
<organism evidence="4 5">
    <name type="scientific">Dyadobacter jejuensis</name>
    <dbReference type="NCBI Taxonomy" id="1082580"/>
    <lineage>
        <taxon>Bacteria</taxon>
        <taxon>Pseudomonadati</taxon>
        <taxon>Bacteroidota</taxon>
        <taxon>Cytophagia</taxon>
        <taxon>Cytophagales</taxon>
        <taxon>Spirosomataceae</taxon>
        <taxon>Dyadobacter</taxon>
    </lineage>
</organism>
<evidence type="ECO:0000313" key="5">
    <source>
        <dbReference type="Proteomes" id="UP000245880"/>
    </source>
</evidence>
<dbReference type="OrthoDB" id="9810734at2"/>
<dbReference type="PRINTS" id="PR00081">
    <property type="entry name" value="GDHRDH"/>
</dbReference>
<dbReference type="Proteomes" id="UP000245880">
    <property type="component" value="Unassembled WGS sequence"/>
</dbReference>